<keyword evidence="5" id="KW-0547">Nucleotide-binding</keyword>
<evidence type="ECO:0000256" key="6">
    <source>
        <dbReference type="ARBA" id="ARBA00022777"/>
    </source>
</evidence>
<dbReference type="InterPro" id="IPR003594">
    <property type="entry name" value="HATPase_dom"/>
</dbReference>
<dbReference type="Gene3D" id="3.30.565.10">
    <property type="entry name" value="Histidine kinase-like ATPase, C-terminal domain"/>
    <property type="match status" value="1"/>
</dbReference>
<keyword evidence="9" id="KW-0812">Transmembrane</keyword>
<keyword evidence="12" id="KW-1185">Reference proteome</keyword>
<evidence type="ECO:0000256" key="7">
    <source>
        <dbReference type="ARBA" id="ARBA00022840"/>
    </source>
</evidence>
<dbReference type="InterPro" id="IPR036890">
    <property type="entry name" value="HATPase_C_sf"/>
</dbReference>
<dbReference type="RefSeq" id="WP_204008281.1">
    <property type="nucleotide sequence ID" value="NZ_BOPG01000080.1"/>
</dbReference>
<feature type="domain" description="Histidine kinase/HSP90-like ATPase" evidence="10">
    <location>
        <begin position="320"/>
        <end position="410"/>
    </location>
</feature>
<keyword evidence="9" id="KW-1133">Transmembrane helix</keyword>
<evidence type="ECO:0000313" key="11">
    <source>
        <dbReference type="EMBL" id="GIJ62564.1"/>
    </source>
</evidence>
<feature type="transmembrane region" description="Helical" evidence="9">
    <location>
        <begin position="26"/>
        <end position="47"/>
    </location>
</feature>
<feature type="transmembrane region" description="Helical" evidence="9">
    <location>
        <begin position="163"/>
        <end position="183"/>
    </location>
</feature>
<evidence type="ECO:0000256" key="2">
    <source>
        <dbReference type="ARBA" id="ARBA00012438"/>
    </source>
</evidence>
<protein>
    <recommendedName>
        <fullName evidence="2">histidine kinase</fullName>
        <ecNumber evidence="2">2.7.13.3</ecNumber>
    </recommendedName>
</protein>
<dbReference type="PANTHER" id="PTHR24421">
    <property type="entry name" value="NITRATE/NITRITE SENSOR PROTEIN NARX-RELATED"/>
    <property type="match status" value="1"/>
</dbReference>
<keyword evidence="9" id="KW-0472">Membrane</keyword>
<evidence type="ECO:0000259" key="10">
    <source>
        <dbReference type="SMART" id="SM00387"/>
    </source>
</evidence>
<evidence type="ECO:0000256" key="5">
    <source>
        <dbReference type="ARBA" id="ARBA00022741"/>
    </source>
</evidence>
<gene>
    <name evidence="11" type="ORF">Vau01_100800</name>
</gene>
<evidence type="ECO:0000313" key="12">
    <source>
        <dbReference type="Proteomes" id="UP000612585"/>
    </source>
</evidence>
<dbReference type="SMART" id="SM00387">
    <property type="entry name" value="HATPase_c"/>
    <property type="match status" value="1"/>
</dbReference>
<feature type="transmembrane region" description="Helical" evidence="9">
    <location>
        <begin position="116"/>
        <end position="143"/>
    </location>
</feature>
<sequence>MAVRTALDALTLRPTRLVRGWWPWRSLLYLVTGALFAGPVMLLLFGYTFDGPLPAVGMVALAATPVFGVLVAKVERWRLRLVDNAPLPDPHLALDRPGLRRWLRVRLREQATWREVGHAALTVVVLGWLDFILVLCLVFFPVVFLWTPMAEPWQGDVPTATTMLLGIALAVAAPFVVTAWAGARGAMARAILAPRESDRLGERLIEVTRSRARLVDAFEVERRRIERDLHDGAQQRLVALNVHLGLARLETPLDSAAAEPLARAHDLAKQALTELRELIRGVHPKVLTDRGLVAAVHDVAGRSPVPVDVSLALSGRLPSAVEVTAYFVVVEALTNVARHAGASRASVTASVVDGRLVLRVRDDGAGGADPARGSGLAGLADRVAAVGGTVALSSPPGGPTVVQVSFEMAPDLVR</sequence>
<evidence type="ECO:0000256" key="9">
    <source>
        <dbReference type="SAM" id="Phobius"/>
    </source>
</evidence>
<dbReference type="Pfam" id="PF13796">
    <property type="entry name" value="Sensor"/>
    <property type="match status" value="1"/>
</dbReference>
<dbReference type="PANTHER" id="PTHR24421:SF10">
    <property type="entry name" value="NITRATE_NITRITE SENSOR PROTEIN NARQ"/>
    <property type="match status" value="1"/>
</dbReference>
<dbReference type="InterPro" id="IPR011712">
    <property type="entry name" value="Sig_transdc_His_kin_sub3_dim/P"/>
</dbReference>
<dbReference type="EC" id="2.7.13.3" evidence="2"/>
<feature type="transmembrane region" description="Helical" evidence="9">
    <location>
        <begin position="53"/>
        <end position="72"/>
    </location>
</feature>
<keyword evidence="8" id="KW-0902">Two-component regulatory system</keyword>
<dbReference type="GO" id="GO:0005524">
    <property type="term" value="F:ATP binding"/>
    <property type="evidence" value="ECO:0007669"/>
    <property type="project" value="UniProtKB-KW"/>
</dbReference>
<evidence type="ECO:0000256" key="4">
    <source>
        <dbReference type="ARBA" id="ARBA00022679"/>
    </source>
</evidence>
<dbReference type="GO" id="GO:0046983">
    <property type="term" value="F:protein dimerization activity"/>
    <property type="evidence" value="ECO:0007669"/>
    <property type="project" value="InterPro"/>
</dbReference>
<evidence type="ECO:0000256" key="1">
    <source>
        <dbReference type="ARBA" id="ARBA00000085"/>
    </source>
</evidence>
<proteinExistence type="predicted"/>
<comment type="catalytic activity">
    <reaction evidence="1">
        <text>ATP + protein L-histidine = ADP + protein N-phospho-L-histidine.</text>
        <dbReference type="EC" id="2.7.13.3"/>
    </reaction>
</comment>
<keyword evidence="4" id="KW-0808">Transferase</keyword>
<dbReference type="SUPFAM" id="SSF55874">
    <property type="entry name" value="ATPase domain of HSP90 chaperone/DNA topoisomerase II/histidine kinase"/>
    <property type="match status" value="1"/>
</dbReference>
<keyword evidence="6 11" id="KW-0418">Kinase</keyword>
<dbReference type="AlphaFoldDB" id="A0A8J3ZEM8"/>
<dbReference type="InterPro" id="IPR050482">
    <property type="entry name" value="Sensor_HK_TwoCompSys"/>
</dbReference>
<reference evidence="11" key="1">
    <citation type="submission" date="2021-01" db="EMBL/GenBank/DDBJ databases">
        <title>Whole genome shotgun sequence of Virgisporangium aurantiacum NBRC 16421.</title>
        <authorList>
            <person name="Komaki H."/>
            <person name="Tamura T."/>
        </authorList>
    </citation>
    <scope>NUCLEOTIDE SEQUENCE</scope>
    <source>
        <strain evidence="11">NBRC 16421</strain>
    </source>
</reference>
<keyword evidence="7" id="KW-0067">ATP-binding</keyword>
<dbReference type="EMBL" id="BOPG01000080">
    <property type="protein sequence ID" value="GIJ62564.1"/>
    <property type="molecule type" value="Genomic_DNA"/>
</dbReference>
<evidence type="ECO:0000256" key="3">
    <source>
        <dbReference type="ARBA" id="ARBA00022553"/>
    </source>
</evidence>
<dbReference type="InterPro" id="IPR025828">
    <property type="entry name" value="Put_sensor_dom"/>
</dbReference>
<dbReference type="GO" id="GO:0000155">
    <property type="term" value="F:phosphorelay sensor kinase activity"/>
    <property type="evidence" value="ECO:0007669"/>
    <property type="project" value="InterPro"/>
</dbReference>
<dbReference type="GO" id="GO:0016020">
    <property type="term" value="C:membrane"/>
    <property type="evidence" value="ECO:0007669"/>
    <property type="project" value="InterPro"/>
</dbReference>
<dbReference type="Pfam" id="PF02518">
    <property type="entry name" value="HATPase_c"/>
    <property type="match status" value="1"/>
</dbReference>
<dbReference type="CDD" id="cd16917">
    <property type="entry name" value="HATPase_UhpB-NarQ-NarX-like"/>
    <property type="match status" value="1"/>
</dbReference>
<name>A0A8J3ZEM8_9ACTN</name>
<accession>A0A8J3ZEM8</accession>
<dbReference type="Gene3D" id="1.20.5.1930">
    <property type="match status" value="1"/>
</dbReference>
<comment type="caution">
    <text evidence="11">The sequence shown here is derived from an EMBL/GenBank/DDBJ whole genome shotgun (WGS) entry which is preliminary data.</text>
</comment>
<evidence type="ECO:0000256" key="8">
    <source>
        <dbReference type="ARBA" id="ARBA00023012"/>
    </source>
</evidence>
<organism evidence="11 12">
    <name type="scientific">Virgisporangium aurantiacum</name>
    <dbReference type="NCBI Taxonomy" id="175570"/>
    <lineage>
        <taxon>Bacteria</taxon>
        <taxon>Bacillati</taxon>
        <taxon>Actinomycetota</taxon>
        <taxon>Actinomycetes</taxon>
        <taxon>Micromonosporales</taxon>
        <taxon>Micromonosporaceae</taxon>
        <taxon>Virgisporangium</taxon>
    </lineage>
</organism>
<dbReference type="Proteomes" id="UP000612585">
    <property type="component" value="Unassembled WGS sequence"/>
</dbReference>
<dbReference type="Pfam" id="PF07730">
    <property type="entry name" value="HisKA_3"/>
    <property type="match status" value="1"/>
</dbReference>
<keyword evidence="3" id="KW-0597">Phosphoprotein</keyword>